<evidence type="ECO:0000256" key="2">
    <source>
        <dbReference type="ARBA" id="ARBA00022840"/>
    </source>
</evidence>
<evidence type="ECO:0000259" key="6">
    <source>
        <dbReference type="Pfam" id="PF22740"/>
    </source>
</evidence>
<dbReference type="NCBIfam" id="NF003828">
    <property type="entry name" value="PRK05416.1"/>
    <property type="match status" value="1"/>
</dbReference>
<dbReference type="PIRSF" id="PIRSF005052">
    <property type="entry name" value="P-loopkin"/>
    <property type="match status" value="1"/>
</dbReference>
<dbReference type="PANTHER" id="PTHR30448">
    <property type="entry name" value="RNASE ADAPTER PROTEIN RAPZ"/>
    <property type="match status" value="1"/>
</dbReference>
<evidence type="ECO:0000256" key="4">
    <source>
        <dbReference type="HAMAP-Rule" id="MF_00636"/>
    </source>
</evidence>
<proteinExistence type="inferred from homology"/>
<feature type="binding site" evidence="4">
    <location>
        <begin position="19"/>
        <end position="26"/>
    </location>
    <ligand>
        <name>ATP</name>
        <dbReference type="ChEBI" id="CHEBI:30616"/>
    </ligand>
</feature>
<keyword evidence="8" id="KW-1185">Reference proteome</keyword>
<dbReference type="SUPFAM" id="SSF52540">
    <property type="entry name" value="P-loop containing nucleoside triphosphate hydrolases"/>
    <property type="match status" value="1"/>
</dbReference>
<dbReference type="InterPro" id="IPR053930">
    <property type="entry name" value="RapZ-like_N"/>
</dbReference>
<evidence type="ECO:0000256" key="3">
    <source>
        <dbReference type="ARBA" id="ARBA00023134"/>
    </source>
</evidence>
<evidence type="ECO:0000313" key="7">
    <source>
        <dbReference type="EMBL" id="PTM56629.1"/>
    </source>
</evidence>
<dbReference type="RefSeq" id="WP_107727951.1">
    <property type="nucleotide sequence ID" value="NZ_PZZP01000002.1"/>
</dbReference>
<name>A0A2T4Z413_9BACL</name>
<evidence type="ECO:0000256" key="1">
    <source>
        <dbReference type="ARBA" id="ARBA00022741"/>
    </source>
</evidence>
<dbReference type="HAMAP" id="MF_00636">
    <property type="entry name" value="RapZ_like"/>
    <property type="match status" value="1"/>
</dbReference>
<comment type="caution">
    <text evidence="7">The sequence shown here is derived from an EMBL/GenBank/DDBJ whole genome shotgun (WGS) entry which is preliminary data.</text>
</comment>
<dbReference type="GO" id="GO:0005524">
    <property type="term" value="F:ATP binding"/>
    <property type="evidence" value="ECO:0007669"/>
    <property type="project" value="UniProtKB-UniRule"/>
</dbReference>
<dbReference type="InterPro" id="IPR027417">
    <property type="entry name" value="P-loop_NTPase"/>
</dbReference>
<feature type="binding site" evidence="4">
    <location>
        <begin position="70"/>
        <end position="73"/>
    </location>
    <ligand>
        <name>GTP</name>
        <dbReference type="ChEBI" id="CHEBI:37565"/>
    </ligand>
</feature>
<accession>A0A2T4Z413</accession>
<keyword evidence="2 4" id="KW-0067">ATP-binding</keyword>
<dbReference type="EMBL" id="PZZP01000002">
    <property type="protein sequence ID" value="PTM56629.1"/>
    <property type="molecule type" value="Genomic_DNA"/>
</dbReference>
<dbReference type="AlphaFoldDB" id="A0A2T4Z413"/>
<keyword evidence="1 4" id="KW-0547">Nucleotide-binding</keyword>
<evidence type="ECO:0000313" key="8">
    <source>
        <dbReference type="Proteomes" id="UP000241639"/>
    </source>
</evidence>
<dbReference type="GO" id="GO:0005525">
    <property type="term" value="F:GTP binding"/>
    <property type="evidence" value="ECO:0007669"/>
    <property type="project" value="UniProtKB-UniRule"/>
</dbReference>
<feature type="domain" description="RapZ-like N-terminal" evidence="5">
    <location>
        <begin position="12"/>
        <end position="167"/>
    </location>
</feature>
<dbReference type="Pfam" id="PF03668">
    <property type="entry name" value="RapZ-like_N"/>
    <property type="match status" value="1"/>
</dbReference>
<protein>
    <submittedName>
        <fullName evidence="7">UPF0042 nucleotide-binding protein</fullName>
    </submittedName>
</protein>
<dbReference type="OrthoDB" id="9784461at2"/>
<dbReference type="InterPro" id="IPR005337">
    <property type="entry name" value="RapZ-like"/>
</dbReference>
<keyword evidence="3 4" id="KW-0342">GTP-binding</keyword>
<gene>
    <name evidence="7" type="ORF">C8J48_2954</name>
</gene>
<feature type="domain" description="RapZ C-terminal" evidence="6">
    <location>
        <begin position="175"/>
        <end position="293"/>
    </location>
</feature>
<evidence type="ECO:0000259" key="5">
    <source>
        <dbReference type="Pfam" id="PF03668"/>
    </source>
</evidence>
<dbReference type="Gene3D" id="3.40.50.300">
    <property type="entry name" value="P-loop containing nucleotide triphosphate hydrolases"/>
    <property type="match status" value="1"/>
</dbReference>
<sequence length="296" mass="33755">MSELAAEKECQIELVVITGMSGAGKSVAMQSLEDMGFFCIDNLPPVLLSKLTDLLEQSGGKVSRVALVIDLRGREFFSSLVESLDTLEKRHGIHYQILFLDAEDQVLVRRYKETRRRHPLSPDGTPLDGIRAERKLLDEMKGRAHQIIDTSNLKPGQLKERIVARFNQTESDRLAITFLSFGFKYGVPIDADLIFDVRFLPNPHYVDSLRPLTGRDTDVYDYVMKWEETKRFLQHLTEMLSFLFPHYHREGKTSLVVGIGCTGGQHRSVAIAETLNRTFHEQEKVRVAHRDIEKNG</sequence>
<dbReference type="Proteomes" id="UP000241639">
    <property type="component" value="Unassembled WGS sequence"/>
</dbReference>
<dbReference type="InterPro" id="IPR053931">
    <property type="entry name" value="RapZ_C"/>
</dbReference>
<dbReference type="PANTHER" id="PTHR30448:SF0">
    <property type="entry name" value="RNASE ADAPTER PROTEIN RAPZ"/>
    <property type="match status" value="1"/>
</dbReference>
<organism evidence="7 8">
    <name type="scientific">Desmospora activa DSM 45169</name>
    <dbReference type="NCBI Taxonomy" id="1121389"/>
    <lineage>
        <taxon>Bacteria</taxon>
        <taxon>Bacillati</taxon>
        <taxon>Bacillota</taxon>
        <taxon>Bacilli</taxon>
        <taxon>Bacillales</taxon>
        <taxon>Thermoactinomycetaceae</taxon>
        <taxon>Desmospora</taxon>
    </lineage>
</organism>
<reference evidence="7 8" key="1">
    <citation type="submission" date="2018-04" db="EMBL/GenBank/DDBJ databases">
        <title>Genomic Encyclopedia of Archaeal and Bacterial Type Strains, Phase II (KMG-II): from individual species to whole genera.</title>
        <authorList>
            <person name="Goeker M."/>
        </authorList>
    </citation>
    <scope>NUCLEOTIDE SEQUENCE [LARGE SCALE GENOMIC DNA]</scope>
    <source>
        <strain evidence="7 8">DSM 45169</strain>
    </source>
</reference>
<dbReference type="Pfam" id="PF22740">
    <property type="entry name" value="PapZ_C"/>
    <property type="match status" value="1"/>
</dbReference>